<evidence type="ECO:0000313" key="3">
    <source>
        <dbReference type="Proteomes" id="UP001042704"/>
    </source>
</evidence>
<reference evidence="2" key="1">
    <citation type="journal article" date="2001" name="Int. J. Syst. Evol. Microbiol.">
        <title>Methanofollis aquaemaris sp. nov., a methanogen isolated from an aquaculture fish pond.</title>
        <authorList>
            <person name="Lai M.C."/>
            <person name="Chen S.C."/>
        </authorList>
    </citation>
    <scope>NUCLEOTIDE SEQUENCE</scope>
    <source>
        <strain evidence="2">N2F9704</strain>
    </source>
</reference>
<dbReference type="KEGG" id="maqe:RJ40_08890"/>
<dbReference type="AlphaFoldDB" id="A0A8A3S6P8"/>
<proteinExistence type="predicted"/>
<dbReference type="Proteomes" id="UP001042704">
    <property type="component" value="Chromosome"/>
</dbReference>
<evidence type="ECO:0000313" key="2">
    <source>
        <dbReference type="EMBL" id="QSZ67613.1"/>
    </source>
</evidence>
<organism evidence="2 3">
    <name type="scientific">Methanofollis aquaemaris</name>
    <dbReference type="NCBI Taxonomy" id="126734"/>
    <lineage>
        <taxon>Archaea</taxon>
        <taxon>Methanobacteriati</taxon>
        <taxon>Methanobacteriota</taxon>
        <taxon>Stenosarchaea group</taxon>
        <taxon>Methanomicrobia</taxon>
        <taxon>Methanomicrobiales</taxon>
        <taxon>Methanomicrobiaceae</taxon>
        <taxon>Methanofollis</taxon>
    </lineage>
</organism>
<gene>
    <name evidence="2" type="ORF">RJ40_08890</name>
</gene>
<dbReference type="RefSeq" id="WP_265580515.1">
    <property type="nucleotide sequence ID" value="NZ_CP036172.1"/>
</dbReference>
<keyword evidence="3" id="KW-1185">Reference proteome</keyword>
<dbReference type="EMBL" id="CP036172">
    <property type="protein sequence ID" value="QSZ67613.1"/>
    <property type="molecule type" value="Genomic_DNA"/>
</dbReference>
<sequence>MQLPSTPELLTVIIGLIILIAPLSAATVTISPDPVSENDPITISIRDLPDNSTFMIQIETSIPLDTDGRFSLSTNNFQMPFALDDGRIAIHAENVKTAGLSAKMGGKTVMVYGDGEDGVVDIRQNNDIPQGLIQYITLNGEGTAGADSVTTSMDLSGKKVGPENSDMTFTISGLNGGTANVKIYVDGALVLASEPTTVPTTRPTTSSSSSGSSGWDDSTVTTTTTEKKTLTISSLDRSAVLTFDEESLSGARTNDLAIMVSNRAVPENWQAAAGPYAILPSGASFNPGATLTLDLNKAGVDKTASLTILAYIDGRWKPLPSRINGSTISTEISEAGEFAIVTPVLAHTTAAAPAGTTATIVTNPTVSHTATTTTPKESPLPVGCAIGALVIALITGKRLR</sequence>
<dbReference type="GeneID" id="76424479"/>
<reference evidence="2" key="2">
    <citation type="submission" date="2019-02" db="EMBL/GenBank/DDBJ databases">
        <authorList>
            <person name="Chen S.-C."/>
            <person name="Chien H.-H."/>
            <person name="Lai M.-C."/>
        </authorList>
    </citation>
    <scope>NUCLEOTIDE SEQUENCE</scope>
    <source>
        <strain evidence="2">N2F9704</strain>
    </source>
</reference>
<protein>
    <submittedName>
        <fullName evidence="2">Uncharacterized protein</fullName>
    </submittedName>
</protein>
<name>A0A8A3S6P8_9EURY</name>
<accession>A0A8A3S6P8</accession>
<evidence type="ECO:0000256" key="1">
    <source>
        <dbReference type="SAM" id="MobiDB-lite"/>
    </source>
</evidence>
<feature type="region of interest" description="Disordered" evidence="1">
    <location>
        <begin position="196"/>
        <end position="223"/>
    </location>
</feature>